<dbReference type="EMBL" id="JACGWJ010000006">
    <property type="protein sequence ID" value="KAL0413480.1"/>
    <property type="molecule type" value="Genomic_DNA"/>
</dbReference>
<evidence type="ECO:0000313" key="1">
    <source>
        <dbReference type="EMBL" id="KAL0413480.1"/>
    </source>
</evidence>
<proteinExistence type="predicted"/>
<organism evidence="1">
    <name type="scientific">Sesamum radiatum</name>
    <name type="common">Black benniseed</name>
    <dbReference type="NCBI Taxonomy" id="300843"/>
    <lineage>
        <taxon>Eukaryota</taxon>
        <taxon>Viridiplantae</taxon>
        <taxon>Streptophyta</taxon>
        <taxon>Embryophyta</taxon>
        <taxon>Tracheophyta</taxon>
        <taxon>Spermatophyta</taxon>
        <taxon>Magnoliopsida</taxon>
        <taxon>eudicotyledons</taxon>
        <taxon>Gunneridae</taxon>
        <taxon>Pentapetalae</taxon>
        <taxon>asterids</taxon>
        <taxon>lamiids</taxon>
        <taxon>Lamiales</taxon>
        <taxon>Pedaliaceae</taxon>
        <taxon>Sesamum</taxon>
    </lineage>
</organism>
<name>A0AAW2U9A7_SESRA</name>
<gene>
    <name evidence="1" type="ORF">Sradi_1549700</name>
</gene>
<sequence>MSAQGIAVTQSKYIKDLGANAGLFQAKTATTPLPIGIKFTTDAGSERPNPKQKAHWEVEVLGIFQA</sequence>
<dbReference type="AlphaFoldDB" id="A0AAW2U9A7"/>
<protein>
    <submittedName>
        <fullName evidence="1">Uncharacterized protein</fullName>
    </submittedName>
</protein>
<comment type="caution">
    <text evidence="1">The sequence shown here is derived from an EMBL/GenBank/DDBJ whole genome shotgun (WGS) entry which is preliminary data.</text>
</comment>
<accession>A0AAW2U9A7</accession>
<reference evidence="1" key="1">
    <citation type="submission" date="2020-06" db="EMBL/GenBank/DDBJ databases">
        <authorList>
            <person name="Li T."/>
            <person name="Hu X."/>
            <person name="Zhang T."/>
            <person name="Song X."/>
            <person name="Zhang H."/>
            <person name="Dai N."/>
            <person name="Sheng W."/>
            <person name="Hou X."/>
            <person name="Wei L."/>
        </authorList>
    </citation>
    <scope>NUCLEOTIDE SEQUENCE</scope>
    <source>
        <strain evidence="1">G02</strain>
        <tissue evidence="1">Leaf</tissue>
    </source>
</reference>
<reference evidence="1" key="2">
    <citation type="journal article" date="2024" name="Plant">
        <title>Genomic evolution and insights into agronomic trait innovations of Sesamum species.</title>
        <authorList>
            <person name="Miao H."/>
            <person name="Wang L."/>
            <person name="Qu L."/>
            <person name="Liu H."/>
            <person name="Sun Y."/>
            <person name="Le M."/>
            <person name="Wang Q."/>
            <person name="Wei S."/>
            <person name="Zheng Y."/>
            <person name="Lin W."/>
            <person name="Duan Y."/>
            <person name="Cao H."/>
            <person name="Xiong S."/>
            <person name="Wang X."/>
            <person name="Wei L."/>
            <person name="Li C."/>
            <person name="Ma Q."/>
            <person name="Ju M."/>
            <person name="Zhao R."/>
            <person name="Li G."/>
            <person name="Mu C."/>
            <person name="Tian Q."/>
            <person name="Mei H."/>
            <person name="Zhang T."/>
            <person name="Gao T."/>
            <person name="Zhang H."/>
        </authorList>
    </citation>
    <scope>NUCLEOTIDE SEQUENCE</scope>
    <source>
        <strain evidence="1">G02</strain>
    </source>
</reference>